<dbReference type="HOGENOM" id="CLU_005726_2_1_1"/>
<reference evidence="2 3" key="1">
    <citation type="submission" date="2014-04" db="EMBL/GenBank/DDBJ databases">
        <authorList>
            <consortium name="DOE Joint Genome Institute"/>
            <person name="Kuo A."/>
            <person name="Kohler A."/>
            <person name="Nagy L.G."/>
            <person name="Floudas D."/>
            <person name="Copeland A."/>
            <person name="Barry K.W."/>
            <person name="Cichocki N."/>
            <person name="Veneault-Fourrey C."/>
            <person name="LaButti K."/>
            <person name="Lindquist E.A."/>
            <person name="Lipzen A."/>
            <person name="Lundell T."/>
            <person name="Morin E."/>
            <person name="Murat C."/>
            <person name="Sun H."/>
            <person name="Tunlid A."/>
            <person name="Henrissat B."/>
            <person name="Grigoriev I.V."/>
            <person name="Hibbett D.S."/>
            <person name="Martin F."/>
            <person name="Nordberg H.P."/>
            <person name="Cantor M.N."/>
            <person name="Hua S.X."/>
        </authorList>
    </citation>
    <scope>NUCLEOTIDE SEQUENCE [LARGE SCALE GENOMIC DNA]</scope>
    <source>
        <strain evidence="2 3">LaAM-08-1</strain>
    </source>
</reference>
<feature type="compositionally biased region" description="Acidic residues" evidence="1">
    <location>
        <begin position="55"/>
        <end position="72"/>
    </location>
</feature>
<dbReference type="PANTHER" id="PTHR35871">
    <property type="entry name" value="EXPRESSED PROTEIN"/>
    <property type="match status" value="1"/>
</dbReference>
<proteinExistence type="predicted"/>
<name>A0A0C9WWN2_9AGAR</name>
<evidence type="ECO:0000313" key="2">
    <source>
        <dbReference type="EMBL" id="KIK04075.1"/>
    </source>
</evidence>
<feature type="region of interest" description="Disordered" evidence="1">
    <location>
        <begin position="47"/>
        <end position="109"/>
    </location>
</feature>
<dbReference type="PANTHER" id="PTHR35871:SF1">
    <property type="entry name" value="CXC1-LIKE CYSTEINE CLUSTER ASSOCIATED WITH KDZ TRANSPOSASES DOMAIN-CONTAINING PROTEIN"/>
    <property type="match status" value="1"/>
</dbReference>
<keyword evidence="3" id="KW-1185">Reference proteome</keyword>
<gene>
    <name evidence="2" type="ORF">K443DRAFT_649526</name>
</gene>
<reference evidence="3" key="2">
    <citation type="submission" date="2015-01" db="EMBL/GenBank/DDBJ databases">
        <title>Evolutionary Origins and Diversification of the Mycorrhizal Mutualists.</title>
        <authorList>
            <consortium name="DOE Joint Genome Institute"/>
            <consortium name="Mycorrhizal Genomics Consortium"/>
            <person name="Kohler A."/>
            <person name="Kuo A."/>
            <person name="Nagy L.G."/>
            <person name="Floudas D."/>
            <person name="Copeland A."/>
            <person name="Barry K.W."/>
            <person name="Cichocki N."/>
            <person name="Veneault-Fourrey C."/>
            <person name="LaButti K."/>
            <person name="Lindquist E.A."/>
            <person name="Lipzen A."/>
            <person name="Lundell T."/>
            <person name="Morin E."/>
            <person name="Murat C."/>
            <person name="Riley R."/>
            <person name="Ohm R."/>
            <person name="Sun H."/>
            <person name="Tunlid A."/>
            <person name="Henrissat B."/>
            <person name="Grigoriev I.V."/>
            <person name="Hibbett D.S."/>
            <person name="Martin F."/>
        </authorList>
    </citation>
    <scope>NUCLEOTIDE SEQUENCE [LARGE SCALE GENOMIC DNA]</scope>
    <source>
        <strain evidence="3">LaAM-08-1</strain>
    </source>
</reference>
<feature type="compositionally biased region" description="Polar residues" evidence="1">
    <location>
        <begin position="73"/>
        <end position="85"/>
    </location>
</feature>
<dbReference type="OrthoDB" id="3218065at2759"/>
<dbReference type="STRING" id="1095629.A0A0C9WWN2"/>
<evidence type="ECO:0000313" key="3">
    <source>
        <dbReference type="Proteomes" id="UP000054477"/>
    </source>
</evidence>
<accession>A0A0C9WWN2</accession>
<organism evidence="2 3">
    <name type="scientific">Laccaria amethystina LaAM-08-1</name>
    <dbReference type="NCBI Taxonomy" id="1095629"/>
    <lineage>
        <taxon>Eukaryota</taxon>
        <taxon>Fungi</taxon>
        <taxon>Dikarya</taxon>
        <taxon>Basidiomycota</taxon>
        <taxon>Agaricomycotina</taxon>
        <taxon>Agaricomycetes</taxon>
        <taxon>Agaricomycetidae</taxon>
        <taxon>Agaricales</taxon>
        <taxon>Agaricineae</taxon>
        <taxon>Hydnangiaceae</taxon>
        <taxon>Laccaria</taxon>
    </lineage>
</organism>
<dbReference type="AlphaFoldDB" id="A0A0C9WWN2"/>
<protein>
    <submittedName>
        <fullName evidence="2">Uncharacterized protein</fullName>
    </submittedName>
</protein>
<feature type="region of interest" description="Disordered" evidence="1">
    <location>
        <begin position="12"/>
        <end position="35"/>
    </location>
</feature>
<dbReference type="Proteomes" id="UP000054477">
    <property type="component" value="Unassembled WGS sequence"/>
</dbReference>
<dbReference type="EMBL" id="KN838573">
    <property type="protein sequence ID" value="KIK04075.1"/>
    <property type="molecule type" value="Genomic_DNA"/>
</dbReference>
<sequence length="436" mass="49315">MCNFFQWKAAAAVLPPPPSVGSSPPLDNSNQNANLHELEQEIIAPAEQVNYLSDDWSDDDESSDDSEVEDDNTPLSEQSLPQSTPARKRRKLDIPVRTARKQRQEARSKELQMAYDDIHKLIHAKKTKFEAGVTGLQSVEASERAAESQGFAARWGGRHVRKWSRDWVAFRALPVSKRGHHSKVYSLLDDPKIKAELQAYVCSNKWAMNPGKLAEFAKGNMLPAAADKYLRDVIQSEMPKGLKKYMELELFPRIQMKVGKGISLSTARRWLQKEGFWYISYKKGLYFDGHDRPDVVKYRQEEFLPIMKFHARRLIRFVIGDVDKEDLSILPENYVERRLVLCVHDEMTAQAHNSPVKSWVFEDQHSLRKKGAGCGIHQSNIICSTIREKIIPAFEAAHGTGHQALIVVDNSQGHSAYAEDALLASRMNVNPGGKQG</sequence>
<evidence type="ECO:0000256" key="1">
    <source>
        <dbReference type="SAM" id="MobiDB-lite"/>
    </source>
</evidence>